<evidence type="ECO:0000313" key="9">
    <source>
        <dbReference type="EMBL" id="MDC7225495.1"/>
    </source>
</evidence>
<accession>A0AAJ1IDN7</accession>
<dbReference type="InterPro" id="IPR042242">
    <property type="entry name" value="RecO_C"/>
</dbReference>
<evidence type="ECO:0000259" key="8">
    <source>
        <dbReference type="Pfam" id="PF11967"/>
    </source>
</evidence>
<name>A0AAJ1IDN7_9SPIO</name>
<dbReference type="InterPro" id="IPR012340">
    <property type="entry name" value="NA-bd_OB-fold"/>
</dbReference>
<dbReference type="Pfam" id="PF11967">
    <property type="entry name" value="RecO_N"/>
    <property type="match status" value="1"/>
</dbReference>
<dbReference type="InterPro" id="IPR003717">
    <property type="entry name" value="RecO"/>
</dbReference>
<dbReference type="GO" id="GO:0006302">
    <property type="term" value="P:double-strand break repair"/>
    <property type="evidence" value="ECO:0007669"/>
    <property type="project" value="TreeGrafter"/>
</dbReference>
<comment type="function">
    <text evidence="7">Involved in DNA repair and RecF pathway recombination.</text>
</comment>
<keyword evidence="4 7" id="KW-0233">DNA recombination</keyword>
<proteinExistence type="inferred from homology"/>
<dbReference type="HAMAP" id="MF_00201">
    <property type="entry name" value="RecO"/>
    <property type="match status" value="1"/>
</dbReference>
<dbReference type="GO" id="GO:0006310">
    <property type="term" value="P:DNA recombination"/>
    <property type="evidence" value="ECO:0007669"/>
    <property type="project" value="UniProtKB-UniRule"/>
</dbReference>
<dbReference type="PANTHER" id="PTHR33991">
    <property type="entry name" value="DNA REPAIR PROTEIN RECO"/>
    <property type="match status" value="1"/>
</dbReference>
<dbReference type="NCBIfam" id="TIGR00613">
    <property type="entry name" value="reco"/>
    <property type="match status" value="1"/>
</dbReference>
<feature type="domain" description="DNA replication/recombination mediator RecO N-terminal" evidence="8">
    <location>
        <begin position="1"/>
        <end position="76"/>
    </location>
</feature>
<dbReference type="SUPFAM" id="SSF50249">
    <property type="entry name" value="Nucleic acid-binding proteins"/>
    <property type="match status" value="1"/>
</dbReference>
<dbReference type="GO" id="GO:0043590">
    <property type="term" value="C:bacterial nucleoid"/>
    <property type="evidence" value="ECO:0007669"/>
    <property type="project" value="TreeGrafter"/>
</dbReference>
<reference evidence="9 10" key="1">
    <citation type="submission" date="2022-12" db="EMBL/GenBank/DDBJ databases">
        <title>Metagenome assembled genome from gulf of manar.</title>
        <authorList>
            <person name="Kohli P."/>
            <person name="Pk S."/>
            <person name="Venkata Ramana C."/>
            <person name="Sasikala C."/>
        </authorList>
    </citation>
    <scope>NUCLEOTIDE SEQUENCE [LARGE SCALE GENOMIC DNA]</scope>
    <source>
        <strain evidence="9">JB008</strain>
    </source>
</reference>
<dbReference type="Gene3D" id="2.40.50.140">
    <property type="entry name" value="Nucleic acid-binding proteins"/>
    <property type="match status" value="1"/>
</dbReference>
<evidence type="ECO:0000313" key="10">
    <source>
        <dbReference type="Proteomes" id="UP001221217"/>
    </source>
</evidence>
<gene>
    <name evidence="7 9" type="primary">recO</name>
    <name evidence="9" type="ORF">PQJ61_01880</name>
</gene>
<comment type="caution">
    <text evidence="9">The sequence shown here is derived from an EMBL/GenBank/DDBJ whole genome shotgun (WGS) entry which is preliminary data.</text>
</comment>
<evidence type="ECO:0000256" key="5">
    <source>
        <dbReference type="ARBA" id="ARBA00023204"/>
    </source>
</evidence>
<dbReference type="EMBL" id="JAQQAL010000007">
    <property type="protein sequence ID" value="MDC7225495.1"/>
    <property type="molecule type" value="Genomic_DNA"/>
</dbReference>
<evidence type="ECO:0000256" key="3">
    <source>
        <dbReference type="ARBA" id="ARBA00022763"/>
    </source>
</evidence>
<evidence type="ECO:0000256" key="1">
    <source>
        <dbReference type="ARBA" id="ARBA00007452"/>
    </source>
</evidence>
<evidence type="ECO:0000256" key="7">
    <source>
        <dbReference type="HAMAP-Rule" id="MF_00201"/>
    </source>
</evidence>
<dbReference type="Gene3D" id="1.20.1440.120">
    <property type="entry name" value="Recombination protein O, C-terminal domain"/>
    <property type="match status" value="1"/>
</dbReference>
<dbReference type="AlphaFoldDB" id="A0AAJ1IDN7"/>
<dbReference type="InterPro" id="IPR037278">
    <property type="entry name" value="ARFGAP/RecO"/>
</dbReference>
<protein>
    <recommendedName>
        <fullName evidence="2 7">DNA repair protein RecO</fullName>
    </recommendedName>
    <alternativeName>
        <fullName evidence="6 7">Recombination protein O</fullName>
    </alternativeName>
</protein>
<evidence type="ECO:0000256" key="2">
    <source>
        <dbReference type="ARBA" id="ARBA00021310"/>
    </source>
</evidence>
<organism evidence="9 10">
    <name type="scientific">Candidatus Thalassospirochaeta sargassi</name>
    <dbReference type="NCBI Taxonomy" id="3119039"/>
    <lineage>
        <taxon>Bacteria</taxon>
        <taxon>Pseudomonadati</taxon>
        <taxon>Spirochaetota</taxon>
        <taxon>Spirochaetia</taxon>
        <taxon>Spirochaetales</taxon>
        <taxon>Spirochaetaceae</taxon>
        <taxon>Candidatus Thalassospirochaeta</taxon>
    </lineage>
</organism>
<dbReference type="PANTHER" id="PTHR33991:SF1">
    <property type="entry name" value="DNA REPAIR PROTEIN RECO"/>
    <property type="match status" value="1"/>
</dbReference>
<keyword evidence="5 7" id="KW-0234">DNA repair</keyword>
<dbReference type="SUPFAM" id="SSF57863">
    <property type="entry name" value="ArfGap/RecO-like zinc finger"/>
    <property type="match status" value="1"/>
</dbReference>
<dbReference type="InterPro" id="IPR022572">
    <property type="entry name" value="DNA_rep/recomb_RecO_N"/>
</dbReference>
<evidence type="ECO:0000256" key="4">
    <source>
        <dbReference type="ARBA" id="ARBA00023172"/>
    </source>
</evidence>
<dbReference type="Pfam" id="PF02565">
    <property type="entry name" value="RecO_C"/>
    <property type="match status" value="1"/>
</dbReference>
<evidence type="ECO:0000256" key="6">
    <source>
        <dbReference type="ARBA" id="ARBA00033409"/>
    </source>
</evidence>
<comment type="similarity">
    <text evidence="1 7">Belongs to the RecO family.</text>
</comment>
<dbReference type="Proteomes" id="UP001221217">
    <property type="component" value="Unassembled WGS sequence"/>
</dbReference>
<keyword evidence="3 7" id="KW-0227">DNA damage</keyword>
<sequence length="276" mass="30358">MNRNYTTEAVVLKTRRFGDFHKSVIILSPEFGIIEATAHGAYKGRSRLSSITDPFCVSVFDLYHNPVKDVWKINGCESRVINSRIRENLHAMYNASFWSELILKSHASGADFRNVYPLYTDALDFLEKNNNRGTSATIHFLYRFLINSGFITDFTECGHCGAALGSGAASAEPQARRRDSGAALGSGAGSRGGTLSFSPVEGCFLCPSCGSTGLPCLSYEDALYLQDSLSLHLAEAAGKRLDLRTEKEIRNMLLAVLKSIIDTPLNTLDYIDYGME</sequence>